<evidence type="ECO:0000256" key="5">
    <source>
        <dbReference type="SAM" id="Phobius"/>
    </source>
</evidence>
<dbReference type="AlphaFoldDB" id="A0A8H4Z5Q5"/>
<organism evidence="7 8">
    <name type="scientific">Fusarium oxysporum</name>
    <name type="common">Fusarium vascular wilt</name>
    <dbReference type="NCBI Taxonomy" id="5507"/>
    <lineage>
        <taxon>Eukaryota</taxon>
        <taxon>Fungi</taxon>
        <taxon>Dikarya</taxon>
        <taxon>Ascomycota</taxon>
        <taxon>Pezizomycotina</taxon>
        <taxon>Sordariomycetes</taxon>
        <taxon>Hypocreomycetidae</taxon>
        <taxon>Hypocreales</taxon>
        <taxon>Nectriaceae</taxon>
        <taxon>Fusarium</taxon>
        <taxon>Fusarium oxysporum species complex</taxon>
    </lineage>
</organism>
<keyword evidence="4 5" id="KW-0472">Membrane</keyword>
<keyword evidence="2 5" id="KW-0812">Transmembrane</keyword>
<proteinExistence type="predicted"/>
<gene>
    <name evidence="7" type="ORF">FOXYS1_15452</name>
</gene>
<name>A0A8H4Z5Q5_FUSOX</name>
<evidence type="ECO:0000256" key="4">
    <source>
        <dbReference type="ARBA" id="ARBA00023136"/>
    </source>
</evidence>
<dbReference type="InterPro" id="IPR003807">
    <property type="entry name" value="DUF202"/>
</dbReference>
<dbReference type="GO" id="GO:0012505">
    <property type="term" value="C:endomembrane system"/>
    <property type="evidence" value="ECO:0007669"/>
    <property type="project" value="UniProtKB-SubCell"/>
</dbReference>
<feature type="transmembrane region" description="Helical" evidence="5">
    <location>
        <begin position="150"/>
        <end position="170"/>
    </location>
</feature>
<accession>A0A8H4Z5Q5</accession>
<evidence type="ECO:0000259" key="6">
    <source>
        <dbReference type="Pfam" id="PF02656"/>
    </source>
</evidence>
<sequence>MASHDANVDDEDLTIHACCAPITNLARPIDFICVFSEEENRPFFHWPIFGPLIVENESSDARDHCANERTFLSYLRLSIYMAIVSVAITLSFHLKNEATPLELRMAKPLGTIFWGLSVLTLFAGMGNYITTVNKYSKRAAIVQIGWKTHAVFSLTAVSIIGTCLILLVIAKIRQQSSSNS</sequence>
<dbReference type="EMBL" id="JAAFOW010004089">
    <property type="protein sequence ID" value="KAF5240521.1"/>
    <property type="molecule type" value="Genomic_DNA"/>
</dbReference>
<evidence type="ECO:0000256" key="1">
    <source>
        <dbReference type="ARBA" id="ARBA00004127"/>
    </source>
</evidence>
<keyword evidence="3 5" id="KW-1133">Transmembrane helix</keyword>
<protein>
    <recommendedName>
        <fullName evidence="6">DUF202 domain-containing protein</fullName>
    </recommendedName>
</protein>
<evidence type="ECO:0000256" key="3">
    <source>
        <dbReference type="ARBA" id="ARBA00022989"/>
    </source>
</evidence>
<dbReference type="PANTHER" id="PTHR34187">
    <property type="entry name" value="FGR18P"/>
    <property type="match status" value="1"/>
</dbReference>
<evidence type="ECO:0000313" key="7">
    <source>
        <dbReference type="EMBL" id="KAF5240521.1"/>
    </source>
</evidence>
<dbReference type="Pfam" id="PF02656">
    <property type="entry name" value="DUF202"/>
    <property type="match status" value="1"/>
</dbReference>
<feature type="transmembrane region" description="Helical" evidence="5">
    <location>
        <begin position="71"/>
        <end position="92"/>
    </location>
</feature>
<dbReference type="InterPro" id="IPR052053">
    <property type="entry name" value="IM_YidH-like"/>
</dbReference>
<comment type="caution">
    <text evidence="7">The sequence shown here is derived from an EMBL/GenBank/DDBJ whole genome shotgun (WGS) entry which is preliminary data.</text>
</comment>
<comment type="subcellular location">
    <subcellularLocation>
        <location evidence="1">Endomembrane system</location>
        <topology evidence="1">Multi-pass membrane protein</topology>
    </subcellularLocation>
</comment>
<feature type="transmembrane region" description="Helical" evidence="5">
    <location>
        <begin position="112"/>
        <end position="129"/>
    </location>
</feature>
<dbReference type="PANTHER" id="PTHR34187:SF3">
    <property type="entry name" value="DUF DOMAIN PROTEIN (AFU_ORTHOLOGUE AFUA_6G11150)"/>
    <property type="match status" value="1"/>
</dbReference>
<dbReference type="Proteomes" id="UP000558688">
    <property type="component" value="Unassembled WGS sequence"/>
</dbReference>
<reference evidence="7" key="1">
    <citation type="submission" date="2020-02" db="EMBL/GenBank/DDBJ databases">
        <title>Identification and distribution of gene clusters putatively required for synthesis of sphingolipid metabolism inhibitors in phylogenetically diverse species of the filamentous fungus Fusarium.</title>
        <authorList>
            <person name="Kim H.-S."/>
            <person name="Busman M."/>
            <person name="Brown D.W."/>
            <person name="Divon H."/>
            <person name="Uhlig S."/>
            <person name="Proctor R.H."/>
        </authorList>
    </citation>
    <scope>NUCLEOTIDE SEQUENCE [LARGE SCALE GENOMIC DNA]</scope>
    <source>
        <strain evidence="7">NRRL 39464</strain>
    </source>
</reference>
<evidence type="ECO:0000256" key="2">
    <source>
        <dbReference type="ARBA" id="ARBA00022692"/>
    </source>
</evidence>
<feature type="domain" description="DUF202" evidence="6">
    <location>
        <begin position="62"/>
        <end position="133"/>
    </location>
</feature>
<evidence type="ECO:0000313" key="8">
    <source>
        <dbReference type="Proteomes" id="UP000558688"/>
    </source>
</evidence>